<evidence type="ECO:0000256" key="2">
    <source>
        <dbReference type="ARBA" id="ARBA00011315"/>
    </source>
</evidence>
<evidence type="ECO:0000259" key="16">
    <source>
        <dbReference type="Pfam" id="PF24844"/>
    </source>
</evidence>
<evidence type="ECO:0000256" key="1">
    <source>
        <dbReference type="ARBA" id="ARBA00011053"/>
    </source>
</evidence>
<reference evidence="18 19" key="1">
    <citation type="journal article" date="2016" name="ISME J.">
        <title>Chasing the elusive Euryarchaeota class WSA2: genomes reveal a uniquely fastidious methyl-reducing methanogen.</title>
        <authorList>
            <person name="Nobu M.K."/>
            <person name="Narihiro T."/>
            <person name="Kuroda K."/>
            <person name="Mei R."/>
            <person name="Liu W.T."/>
        </authorList>
    </citation>
    <scope>NUCLEOTIDE SEQUENCE [LARGE SCALE GENOMIC DNA]</scope>
    <source>
        <strain evidence="18">U1lsi0528_Bin055</strain>
    </source>
</reference>
<keyword evidence="5 14" id="KW-0235">DNA replication</keyword>
<comment type="similarity">
    <text evidence="1 14">Belongs to the archaeal DNA polymerase II family.</text>
</comment>
<accession>A0A150IZY4</accession>
<evidence type="ECO:0000313" key="18">
    <source>
        <dbReference type="EMBL" id="KYC50435.1"/>
    </source>
</evidence>
<evidence type="ECO:0000313" key="19">
    <source>
        <dbReference type="Proteomes" id="UP000075398"/>
    </source>
</evidence>
<dbReference type="GO" id="GO:0003887">
    <property type="term" value="F:DNA-directed DNA polymerase activity"/>
    <property type="evidence" value="ECO:0007669"/>
    <property type="project" value="UniProtKB-UniRule"/>
</dbReference>
<dbReference type="Pfam" id="PF24846">
    <property type="entry name" value="PolC_DP2_cat"/>
    <property type="match status" value="1"/>
</dbReference>
<sequence length="1115" mass="125946">MIESYFNSLENEAKKAYEIAQEARKKGLDPAPSVEIPLAADMAGRIEGIVGPKGVAKKIKELDMQGNSREKIAIMIAEEILAEKYSKKNSKEKLAEQAVRTGLAILTEGIVSAPLEGISDVKIKTNFDGTDYLALYFSGPIRSAGGTAAALSVLLGDYVRKSLGLSKYKATEEEIQRFIEEIELYERGKTHLQYKPSNKEVIISLSNIPIEITGESTEEIEVSGYRNLPRIETNKVRGGALLALAEGVIQKSKKIEKVMKVFELEGWEFLKEMKKEEKKESEDNTEKIKPNWKFLSDLLAGRPVIAHPSSKGGFRIRYGRSRNTGFAAWGYHPATMEIVNRFVAVGTQLKTERPGKATVAMPVDSILPPFVKFKNQSCDWLYSYESVKPEDVEEIIFLGDALITYGDFVENNHLLMPSGYVEEWWAQDLEKSLNDEEDIEKLKDIVEGKRIPEVNEAIQLSKKYGIPLYPKYSFFWSYISLEDLEYLINYEGYTISEDTIVFNKEDGSRIKKIIENLCVSHQVSGNDVIIESHMMTLILSGKQIYGETVLERVSNILGIQVRDVIPTTVGCRMGRPEKAKERKMSPPVHVLFPIGMSGGSTRSIIKASQKNFIEVESVNKRCPKCNTKTHQTKCPYCESVTKMYMSCSHQTCSYEGSSIVSEKCPECGSPLRVYSKKKVNLKEDLSLALLNIGYELPKEVKGVQGMSSEYKIPEPIEKGILRASNEIYVFKDGTCRYDATDAPLTHFIPKEANVRIEKLKELGYTKDYLGNDLIDQNQIIELNVQDIIVPKDSISYLFKVCKFIDGELEKLYGLNPYYSLENEEGLIGQLVVGLAPHTSAGTIGRIVGFTDTKVVYAHPYFHAAKRRNCDGDEDAIMLLMDALLNFSKYYLPQKRGGQMDAPLVLTTRIDPREVDKEVHNMDISERYSLEFYEATLKYLHPKEIKIERVENRLGTDGVYSGLKFTHHTSDIARGPKASSYTTLNSMEEKLMSQFDIAKKIRAVDENDVAERVLKTHFIPDIKGNIRSYGKQKVRCTKCNTTYRRVPLTGKCAKCSNKLILTVTKGSILKYMQLSIDISTKYKIKEYTSQEIILADSEVKMNFREKHKQLSVSDFC</sequence>
<dbReference type="HAMAP" id="MF_00324">
    <property type="entry name" value="DNApol_II_L_arch"/>
    <property type="match status" value="1"/>
</dbReference>
<evidence type="ECO:0000256" key="8">
    <source>
        <dbReference type="ARBA" id="ARBA00022839"/>
    </source>
</evidence>
<dbReference type="Pfam" id="PF24844">
    <property type="entry name" value="PolC_DP2_central"/>
    <property type="match status" value="1"/>
</dbReference>
<comment type="caution">
    <text evidence="18">The sequence shown here is derived from an EMBL/GenBank/DDBJ whole genome shotgun (WGS) entry which is preliminary data.</text>
</comment>
<feature type="domain" description="DNA polymerase II large subunit DP2 catalytic" evidence="17">
    <location>
        <begin position="697"/>
        <end position="989"/>
    </location>
</feature>
<keyword evidence="10 14" id="KW-0238">DNA-binding</keyword>
<keyword evidence="6 14" id="KW-0540">Nuclease</keyword>
<dbReference type="GO" id="GO:0006261">
    <property type="term" value="P:DNA-templated DNA replication"/>
    <property type="evidence" value="ECO:0007669"/>
    <property type="project" value="UniProtKB-UniRule"/>
</dbReference>
<keyword evidence="11 14" id="KW-0511">Multifunctional enzyme</keyword>
<keyword evidence="7 14" id="KW-0378">Hydrolase</keyword>
<dbReference type="PIRSF" id="PIRSF016275">
    <property type="entry name" value="PolC_DP2"/>
    <property type="match status" value="1"/>
</dbReference>
<comment type="function">
    <text evidence="12 14">Possesses two activities: a DNA synthesis (polymerase) and an exonucleolytic activity that degrades single-stranded DNA in the 3'- to 5'-direction. Has a template-primer preference which is characteristic of a replicative DNA polymerase.</text>
</comment>
<evidence type="ECO:0000256" key="11">
    <source>
        <dbReference type="ARBA" id="ARBA00023268"/>
    </source>
</evidence>
<dbReference type="AlphaFoldDB" id="A0A150IZY4"/>
<dbReference type="EMBL" id="LNGC01000073">
    <property type="protein sequence ID" value="KYC50435.1"/>
    <property type="molecule type" value="Genomic_DNA"/>
</dbReference>
<proteinExistence type="inferred from homology"/>
<evidence type="ECO:0000256" key="13">
    <source>
        <dbReference type="ARBA" id="ARBA00049244"/>
    </source>
</evidence>
<evidence type="ECO:0000259" key="17">
    <source>
        <dbReference type="Pfam" id="PF24846"/>
    </source>
</evidence>
<evidence type="ECO:0000256" key="4">
    <source>
        <dbReference type="ARBA" id="ARBA00022695"/>
    </source>
</evidence>
<dbReference type="GO" id="GO:0008310">
    <property type="term" value="F:single-stranded DNA 3'-5' DNA exonuclease activity"/>
    <property type="evidence" value="ECO:0007669"/>
    <property type="project" value="UniProtKB-EC"/>
</dbReference>
<comment type="catalytic activity">
    <reaction evidence="13 14">
        <text>DNA(n) + a 2'-deoxyribonucleoside 5'-triphosphate = DNA(n+1) + diphosphate</text>
        <dbReference type="Rhea" id="RHEA:22508"/>
        <dbReference type="Rhea" id="RHEA-COMP:17339"/>
        <dbReference type="Rhea" id="RHEA-COMP:17340"/>
        <dbReference type="ChEBI" id="CHEBI:33019"/>
        <dbReference type="ChEBI" id="CHEBI:61560"/>
        <dbReference type="ChEBI" id="CHEBI:173112"/>
        <dbReference type="EC" id="2.7.7.7"/>
    </reaction>
</comment>
<evidence type="ECO:0000256" key="5">
    <source>
        <dbReference type="ARBA" id="ARBA00022705"/>
    </source>
</evidence>
<comment type="catalytic activity">
    <reaction evidence="14">
        <text>Exonucleolytic cleavage in the 3'- to 5'-direction to yield nucleoside 5'-phosphates.</text>
        <dbReference type="EC" id="3.1.11.1"/>
    </reaction>
</comment>
<keyword evidence="3 14" id="KW-0808">Transferase</keyword>
<dbReference type="GO" id="GO:0003677">
    <property type="term" value="F:DNA binding"/>
    <property type="evidence" value="ECO:0007669"/>
    <property type="project" value="UniProtKB-UniRule"/>
</dbReference>
<dbReference type="Proteomes" id="UP000075398">
    <property type="component" value="Unassembled WGS sequence"/>
</dbReference>
<evidence type="ECO:0000256" key="9">
    <source>
        <dbReference type="ARBA" id="ARBA00022932"/>
    </source>
</evidence>
<dbReference type="Pfam" id="PF03833">
    <property type="entry name" value="PolC_DP2_N"/>
    <property type="match status" value="1"/>
</dbReference>
<feature type="domain" description="DNA polymerase II large subunit DP2 central" evidence="16">
    <location>
        <begin position="282"/>
        <end position="652"/>
    </location>
</feature>
<dbReference type="PANTHER" id="PTHR42210">
    <property type="entry name" value="DNA POLYMERASE II LARGE SUBUNIT"/>
    <property type="match status" value="1"/>
</dbReference>
<keyword evidence="9 14" id="KW-0239">DNA-directed DNA polymerase</keyword>
<evidence type="ECO:0000256" key="6">
    <source>
        <dbReference type="ARBA" id="ARBA00022722"/>
    </source>
</evidence>
<dbReference type="NCBIfam" id="NF003103">
    <property type="entry name" value="PRK04023.1"/>
    <property type="match status" value="1"/>
</dbReference>
<dbReference type="InterPro" id="IPR004475">
    <property type="entry name" value="PolC_DP2"/>
</dbReference>
<dbReference type="EC" id="3.1.11.1" evidence="14"/>
<organism evidence="18 19">
    <name type="scientific">Candidatus Methanofastidiosum methylothiophilum</name>
    <dbReference type="NCBI Taxonomy" id="1705564"/>
    <lineage>
        <taxon>Archaea</taxon>
        <taxon>Methanobacteriati</taxon>
        <taxon>Methanobacteriota</taxon>
        <taxon>Stenosarchaea group</taxon>
        <taxon>Candidatus Methanofastidiosia</taxon>
        <taxon>Candidatus Methanofastidiosales</taxon>
        <taxon>Candidatus Methanofastidiosaceae</taxon>
        <taxon>Candidatus Methanofastidiosum</taxon>
    </lineage>
</organism>
<dbReference type="GO" id="GO:0006308">
    <property type="term" value="P:DNA catabolic process"/>
    <property type="evidence" value="ECO:0007669"/>
    <property type="project" value="UniProtKB-UniRule"/>
</dbReference>
<evidence type="ECO:0000256" key="12">
    <source>
        <dbReference type="ARBA" id="ARBA00025068"/>
    </source>
</evidence>
<gene>
    <name evidence="14 18" type="primary">polC</name>
    <name evidence="18" type="ORF">AMQ22_01463</name>
</gene>
<dbReference type="EC" id="2.7.7.7" evidence="14"/>
<evidence type="ECO:0000259" key="15">
    <source>
        <dbReference type="Pfam" id="PF03833"/>
    </source>
</evidence>
<evidence type="ECO:0000256" key="7">
    <source>
        <dbReference type="ARBA" id="ARBA00022801"/>
    </source>
</evidence>
<dbReference type="NCBIfam" id="TIGR00354">
    <property type="entry name" value="polC"/>
    <property type="match status" value="1"/>
</dbReference>
<keyword evidence="8 14" id="KW-0269">Exonuclease</keyword>
<dbReference type="InterPro" id="IPR056171">
    <property type="entry name" value="PolC_DP2_central_dom"/>
</dbReference>
<dbReference type="STRING" id="1705564.APG08_00523"/>
<dbReference type="PATRIC" id="fig|1705409.3.peg.1527"/>
<dbReference type="InterPro" id="IPR016033">
    <property type="entry name" value="PolC_DP2_N"/>
</dbReference>
<evidence type="ECO:0000256" key="10">
    <source>
        <dbReference type="ARBA" id="ARBA00023125"/>
    </source>
</evidence>
<dbReference type="InterPro" id="IPR056172">
    <property type="entry name" value="PolC_DP2_cat_dom"/>
</dbReference>
<dbReference type="PANTHER" id="PTHR42210:SF1">
    <property type="entry name" value="DNA POLYMERASE II LARGE SUBUNIT"/>
    <property type="match status" value="1"/>
</dbReference>
<comment type="subunit">
    <text evidence="2 14">Heterodimer of a large subunit and a small subunit.</text>
</comment>
<name>A0A150IZY4_9EURY</name>
<feature type="domain" description="DNA polymerase II large subunit DP2 N-terminal" evidence="15">
    <location>
        <begin position="4"/>
        <end position="275"/>
    </location>
</feature>
<protein>
    <recommendedName>
        <fullName evidence="14">DNA polymerase II large subunit</fullName>
        <shortName evidence="14">Pol II</shortName>
        <ecNumber evidence="14">2.7.7.7</ecNumber>
    </recommendedName>
    <alternativeName>
        <fullName evidence="14">Exodeoxyribonuclease large subunit</fullName>
        <ecNumber evidence="14">3.1.11.1</ecNumber>
    </alternativeName>
</protein>
<keyword evidence="4 14" id="KW-0548">Nucleotidyltransferase</keyword>
<evidence type="ECO:0000256" key="3">
    <source>
        <dbReference type="ARBA" id="ARBA00022679"/>
    </source>
</evidence>
<evidence type="ECO:0000256" key="14">
    <source>
        <dbReference type="HAMAP-Rule" id="MF_00324"/>
    </source>
</evidence>